<feature type="compositionally biased region" description="Polar residues" evidence="1">
    <location>
        <begin position="93"/>
        <end position="107"/>
    </location>
</feature>
<accession>M2S6Y2</accession>
<protein>
    <submittedName>
        <fullName evidence="2">Uncharacterized protein</fullName>
    </submittedName>
</protein>
<dbReference type="HOGENOM" id="CLU_2096692_0_0_1"/>
<organism evidence="2 3">
    <name type="scientific">Cochliobolus sativus (strain ND90Pr / ATCC 201652)</name>
    <name type="common">Common root rot and spot blotch fungus</name>
    <name type="synonym">Bipolaris sorokiniana</name>
    <dbReference type="NCBI Taxonomy" id="665912"/>
    <lineage>
        <taxon>Eukaryota</taxon>
        <taxon>Fungi</taxon>
        <taxon>Dikarya</taxon>
        <taxon>Ascomycota</taxon>
        <taxon>Pezizomycotina</taxon>
        <taxon>Dothideomycetes</taxon>
        <taxon>Pleosporomycetidae</taxon>
        <taxon>Pleosporales</taxon>
        <taxon>Pleosporineae</taxon>
        <taxon>Pleosporaceae</taxon>
        <taxon>Bipolaris</taxon>
    </lineage>
</organism>
<feature type="compositionally biased region" description="Polar residues" evidence="1">
    <location>
        <begin position="29"/>
        <end position="78"/>
    </location>
</feature>
<evidence type="ECO:0000256" key="1">
    <source>
        <dbReference type="SAM" id="MobiDB-lite"/>
    </source>
</evidence>
<name>M2S6Y2_COCSN</name>
<sequence>MRPYYHPVTETGGRVPLEEPVTATRRSRLTQAAVSTQPTPITRNRSQTGRGQKRTNAGTTVDPAEQQNPPTQASGSQRPQRHIMPTRRAMEANGNSTRRTQGGNSQHMEIDSDNEA</sequence>
<feature type="region of interest" description="Disordered" evidence="1">
    <location>
        <begin position="1"/>
        <end position="116"/>
    </location>
</feature>
<keyword evidence="3" id="KW-1185">Reference proteome</keyword>
<evidence type="ECO:0000313" key="2">
    <source>
        <dbReference type="EMBL" id="EMD58115.1"/>
    </source>
</evidence>
<dbReference type="RefSeq" id="XP_007706185.1">
    <property type="nucleotide sequence ID" value="XM_007707995.1"/>
</dbReference>
<dbReference type="OrthoDB" id="3856898at2759"/>
<dbReference type="GeneID" id="19132415"/>
<proteinExistence type="predicted"/>
<dbReference type="STRING" id="665912.M2S6Y2"/>
<dbReference type="Proteomes" id="UP000016934">
    <property type="component" value="Unassembled WGS sequence"/>
</dbReference>
<dbReference type="AlphaFoldDB" id="M2S6Y2"/>
<reference evidence="2 3" key="1">
    <citation type="journal article" date="2012" name="PLoS Pathog.">
        <title>Diverse lifestyles and strategies of plant pathogenesis encoded in the genomes of eighteen Dothideomycetes fungi.</title>
        <authorList>
            <person name="Ohm R.A."/>
            <person name="Feau N."/>
            <person name="Henrissat B."/>
            <person name="Schoch C.L."/>
            <person name="Horwitz B.A."/>
            <person name="Barry K.W."/>
            <person name="Condon B.J."/>
            <person name="Copeland A.C."/>
            <person name="Dhillon B."/>
            <person name="Glaser F."/>
            <person name="Hesse C.N."/>
            <person name="Kosti I."/>
            <person name="LaButti K."/>
            <person name="Lindquist E.A."/>
            <person name="Lucas S."/>
            <person name="Salamov A.A."/>
            <person name="Bradshaw R.E."/>
            <person name="Ciuffetti L."/>
            <person name="Hamelin R.C."/>
            <person name="Kema G.H.J."/>
            <person name="Lawrence C."/>
            <person name="Scott J.A."/>
            <person name="Spatafora J.W."/>
            <person name="Turgeon B.G."/>
            <person name="de Wit P.J.G.M."/>
            <person name="Zhong S."/>
            <person name="Goodwin S.B."/>
            <person name="Grigoriev I.V."/>
        </authorList>
    </citation>
    <scope>NUCLEOTIDE SEQUENCE [LARGE SCALE GENOMIC DNA]</scope>
    <source>
        <strain evidence="3">ND90Pr / ATCC 201652</strain>
    </source>
</reference>
<evidence type="ECO:0000313" key="3">
    <source>
        <dbReference type="Proteomes" id="UP000016934"/>
    </source>
</evidence>
<reference evidence="3" key="2">
    <citation type="journal article" date="2013" name="PLoS Genet.">
        <title>Comparative genome structure, secondary metabolite, and effector coding capacity across Cochliobolus pathogens.</title>
        <authorList>
            <person name="Condon B.J."/>
            <person name="Leng Y."/>
            <person name="Wu D."/>
            <person name="Bushley K.E."/>
            <person name="Ohm R.A."/>
            <person name="Otillar R."/>
            <person name="Martin J."/>
            <person name="Schackwitz W."/>
            <person name="Grimwood J."/>
            <person name="MohdZainudin N."/>
            <person name="Xue C."/>
            <person name="Wang R."/>
            <person name="Manning V.A."/>
            <person name="Dhillon B."/>
            <person name="Tu Z.J."/>
            <person name="Steffenson B.J."/>
            <person name="Salamov A."/>
            <person name="Sun H."/>
            <person name="Lowry S."/>
            <person name="LaButti K."/>
            <person name="Han J."/>
            <person name="Copeland A."/>
            <person name="Lindquist E."/>
            <person name="Barry K."/>
            <person name="Schmutz J."/>
            <person name="Baker S.E."/>
            <person name="Ciuffetti L.M."/>
            <person name="Grigoriev I.V."/>
            <person name="Zhong S."/>
            <person name="Turgeon B.G."/>
        </authorList>
    </citation>
    <scope>NUCLEOTIDE SEQUENCE [LARGE SCALE GENOMIC DNA]</scope>
    <source>
        <strain evidence="3">ND90Pr / ATCC 201652</strain>
    </source>
</reference>
<dbReference type="KEGG" id="bsc:COCSADRAFT_165888"/>
<dbReference type="EMBL" id="KB445717">
    <property type="protein sequence ID" value="EMD58115.1"/>
    <property type="molecule type" value="Genomic_DNA"/>
</dbReference>
<gene>
    <name evidence="2" type="ORF">COCSADRAFT_165888</name>
</gene>